<dbReference type="Pfam" id="PF01037">
    <property type="entry name" value="AsnC_trans_reg"/>
    <property type="match status" value="1"/>
</dbReference>
<dbReference type="SUPFAM" id="SSF46785">
    <property type="entry name" value="Winged helix' DNA-binding domain"/>
    <property type="match status" value="1"/>
</dbReference>
<proteinExistence type="predicted"/>
<accession>A0A5B2WS92</accession>
<gene>
    <name evidence="5" type="ORF">F0L68_31750</name>
</gene>
<dbReference type="InterPro" id="IPR036388">
    <property type="entry name" value="WH-like_DNA-bd_sf"/>
</dbReference>
<keyword evidence="1" id="KW-0805">Transcription regulation</keyword>
<dbReference type="InterPro" id="IPR011008">
    <property type="entry name" value="Dimeric_a/b-barrel"/>
</dbReference>
<dbReference type="OrthoDB" id="9809462at2"/>
<dbReference type="PANTHER" id="PTHR30154:SF53">
    <property type="entry name" value="HTH-TYPE TRANSCRIPTIONAL REGULATOR LRPC"/>
    <property type="match status" value="1"/>
</dbReference>
<keyword evidence="6" id="KW-1185">Reference proteome</keyword>
<dbReference type="Pfam" id="PF13404">
    <property type="entry name" value="HTH_AsnC-type"/>
    <property type="match status" value="1"/>
</dbReference>
<protein>
    <submittedName>
        <fullName evidence="5">Lrp/AsnC family transcriptional regulator</fullName>
    </submittedName>
</protein>
<dbReference type="InterPro" id="IPR019888">
    <property type="entry name" value="Tscrpt_reg_AsnC-like"/>
</dbReference>
<dbReference type="GO" id="GO:0005829">
    <property type="term" value="C:cytosol"/>
    <property type="evidence" value="ECO:0007669"/>
    <property type="project" value="TreeGrafter"/>
</dbReference>
<comment type="caution">
    <text evidence="5">The sequence shown here is derived from an EMBL/GenBank/DDBJ whole genome shotgun (WGS) entry which is preliminary data.</text>
</comment>
<sequence length="154" mass="16680">MDDTDRALLALLQHDATLSYTTLAGGIGLSSAATHDRVRKLRDTGVIRRTTIDVDPTALGRPTLAYVLLSADTWIGDDDTATRLRALPWVEEAHIVAGSASLLVKVRTADNTELQAVLRRLYDIPGVSGTQTIVVLDTVFERPTNPHGNPTTHD</sequence>
<dbReference type="SUPFAM" id="SSF54909">
    <property type="entry name" value="Dimeric alpha+beta barrel"/>
    <property type="match status" value="1"/>
</dbReference>
<dbReference type="GO" id="GO:0043565">
    <property type="term" value="F:sequence-specific DNA binding"/>
    <property type="evidence" value="ECO:0007669"/>
    <property type="project" value="InterPro"/>
</dbReference>
<evidence type="ECO:0000313" key="5">
    <source>
        <dbReference type="EMBL" id="KAA2253854.1"/>
    </source>
</evidence>
<dbReference type="RefSeq" id="WP_149853548.1">
    <property type="nucleotide sequence ID" value="NZ_VUOB01000064.1"/>
</dbReference>
<feature type="domain" description="HTH asnC-type" evidence="4">
    <location>
        <begin position="1"/>
        <end position="62"/>
    </location>
</feature>
<keyword evidence="3" id="KW-0804">Transcription</keyword>
<dbReference type="EMBL" id="VUOB01000064">
    <property type="protein sequence ID" value="KAA2253854.1"/>
    <property type="molecule type" value="Genomic_DNA"/>
</dbReference>
<keyword evidence="2" id="KW-0238">DNA-binding</keyword>
<evidence type="ECO:0000256" key="3">
    <source>
        <dbReference type="ARBA" id="ARBA00023163"/>
    </source>
</evidence>
<dbReference type="InterPro" id="IPR000485">
    <property type="entry name" value="AsnC-type_HTH_dom"/>
</dbReference>
<dbReference type="PROSITE" id="PS50956">
    <property type="entry name" value="HTH_ASNC_2"/>
    <property type="match status" value="1"/>
</dbReference>
<dbReference type="PRINTS" id="PR00033">
    <property type="entry name" value="HTHASNC"/>
</dbReference>
<dbReference type="SMART" id="SM00344">
    <property type="entry name" value="HTH_ASNC"/>
    <property type="match status" value="1"/>
</dbReference>
<name>A0A5B2WS92_9PSEU</name>
<dbReference type="Proteomes" id="UP000323454">
    <property type="component" value="Unassembled WGS sequence"/>
</dbReference>
<dbReference type="Gene3D" id="1.10.10.10">
    <property type="entry name" value="Winged helix-like DNA-binding domain superfamily/Winged helix DNA-binding domain"/>
    <property type="match status" value="1"/>
</dbReference>
<dbReference type="GO" id="GO:0043200">
    <property type="term" value="P:response to amino acid"/>
    <property type="evidence" value="ECO:0007669"/>
    <property type="project" value="TreeGrafter"/>
</dbReference>
<dbReference type="Gene3D" id="3.30.70.920">
    <property type="match status" value="1"/>
</dbReference>
<evidence type="ECO:0000259" key="4">
    <source>
        <dbReference type="PROSITE" id="PS50956"/>
    </source>
</evidence>
<dbReference type="InterPro" id="IPR019887">
    <property type="entry name" value="Tscrpt_reg_AsnC/Lrp_C"/>
</dbReference>
<organism evidence="5 6">
    <name type="scientific">Solihabitans fulvus</name>
    <dbReference type="NCBI Taxonomy" id="1892852"/>
    <lineage>
        <taxon>Bacteria</taxon>
        <taxon>Bacillati</taxon>
        <taxon>Actinomycetota</taxon>
        <taxon>Actinomycetes</taxon>
        <taxon>Pseudonocardiales</taxon>
        <taxon>Pseudonocardiaceae</taxon>
        <taxon>Solihabitans</taxon>
    </lineage>
</organism>
<evidence type="ECO:0000313" key="6">
    <source>
        <dbReference type="Proteomes" id="UP000323454"/>
    </source>
</evidence>
<dbReference type="InterPro" id="IPR036390">
    <property type="entry name" value="WH_DNA-bd_sf"/>
</dbReference>
<reference evidence="5 6" key="1">
    <citation type="submission" date="2019-09" db="EMBL/GenBank/DDBJ databases">
        <title>Goodfellowia gen. nov., a new genus of the Pseudonocardineae related to Actinoalloteichus, containing Goodfellowia coeruleoviolacea gen. nov., comb. nov. gen. nov., comb. nov.</title>
        <authorList>
            <person name="Labeda D."/>
        </authorList>
    </citation>
    <scope>NUCLEOTIDE SEQUENCE [LARGE SCALE GENOMIC DNA]</scope>
    <source>
        <strain evidence="5 6">AN110305</strain>
    </source>
</reference>
<dbReference type="AlphaFoldDB" id="A0A5B2WS92"/>
<evidence type="ECO:0000256" key="1">
    <source>
        <dbReference type="ARBA" id="ARBA00023015"/>
    </source>
</evidence>
<reference evidence="5 6" key="2">
    <citation type="submission" date="2019-09" db="EMBL/GenBank/DDBJ databases">
        <authorList>
            <person name="Jin C."/>
        </authorList>
    </citation>
    <scope>NUCLEOTIDE SEQUENCE [LARGE SCALE GENOMIC DNA]</scope>
    <source>
        <strain evidence="5 6">AN110305</strain>
    </source>
</reference>
<dbReference type="PANTHER" id="PTHR30154">
    <property type="entry name" value="LEUCINE-RESPONSIVE REGULATORY PROTEIN"/>
    <property type="match status" value="1"/>
</dbReference>
<evidence type="ECO:0000256" key="2">
    <source>
        <dbReference type="ARBA" id="ARBA00023125"/>
    </source>
</evidence>